<dbReference type="InterPro" id="IPR000014">
    <property type="entry name" value="PAS"/>
</dbReference>
<comment type="caution">
    <text evidence="2">The sequence shown here is derived from an EMBL/GenBank/DDBJ whole genome shotgun (WGS) entry which is preliminary data.</text>
</comment>
<keyword evidence="3" id="KW-1185">Reference proteome</keyword>
<feature type="non-terminal residue" evidence="2">
    <location>
        <position position="83"/>
    </location>
</feature>
<dbReference type="PROSITE" id="PS50112">
    <property type="entry name" value="PAS"/>
    <property type="match status" value="1"/>
</dbReference>
<sequence length="83" mass="9299">MWNTSPDLMVVLSPDGIYRRINPAWQTVLGYAPEDVVGLYATDLTHADDLAATQAAFETAQAGTLPSFENRFRHKDGGYRWIQ</sequence>
<dbReference type="InterPro" id="IPR013655">
    <property type="entry name" value="PAS_fold_3"/>
</dbReference>
<dbReference type="SUPFAM" id="SSF55785">
    <property type="entry name" value="PYP-like sensor domain (PAS domain)"/>
    <property type="match status" value="1"/>
</dbReference>
<dbReference type="RefSeq" id="WP_240575826.1">
    <property type="nucleotide sequence ID" value="NZ_JAKVQD010000287.1"/>
</dbReference>
<protein>
    <submittedName>
        <fullName evidence="2">PAS domain S-box protein</fullName>
    </submittedName>
</protein>
<reference evidence="2" key="1">
    <citation type="submission" date="2022-02" db="EMBL/GenBank/DDBJ databases">
        <title>Aestuariibaculum sp., a marine bacterium isolated from sediment in Guangxi.</title>
        <authorList>
            <person name="Ying J."/>
        </authorList>
    </citation>
    <scope>NUCLEOTIDE SEQUENCE</scope>
    <source>
        <strain evidence="2">L182</strain>
    </source>
</reference>
<evidence type="ECO:0000259" key="1">
    <source>
        <dbReference type="PROSITE" id="PS50112"/>
    </source>
</evidence>
<evidence type="ECO:0000313" key="2">
    <source>
        <dbReference type="EMBL" id="MCH4554379.1"/>
    </source>
</evidence>
<organism evidence="2 3">
    <name type="scientific">Aestuariibaculum lutulentum</name>
    <dbReference type="NCBI Taxonomy" id="2920935"/>
    <lineage>
        <taxon>Bacteria</taxon>
        <taxon>Pseudomonadati</taxon>
        <taxon>Bacteroidota</taxon>
        <taxon>Flavobacteriia</taxon>
        <taxon>Flavobacteriales</taxon>
        <taxon>Flavobacteriaceae</taxon>
    </lineage>
</organism>
<dbReference type="Proteomes" id="UP001156141">
    <property type="component" value="Unassembled WGS sequence"/>
</dbReference>
<feature type="non-terminal residue" evidence="2">
    <location>
        <position position="1"/>
    </location>
</feature>
<dbReference type="Pfam" id="PF08447">
    <property type="entry name" value="PAS_3"/>
    <property type="match status" value="1"/>
</dbReference>
<dbReference type="Gene3D" id="3.30.450.20">
    <property type="entry name" value="PAS domain"/>
    <property type="match status" value="1"/>
</dbReference>
<dbReference type="CDD" id="cd00130">
    <property type="entry name" value="PAS"/>
    <property type="match status" value="1"/>
</dbReference>
<dbReference type="SMART" id="SM00091">
    <property type="entry name" value="PAS"/>
    <property type="match status" value="1"/>
</dbReference>
<dbReference type="InterPro" id="IPR035965">
    <property type="entry name" value="PAS-like_dom_sf"/>
</dbReference>
<feature type="domain" description="PAS" evidence="1">
    <location>
        <begin position="1"/>
        <end position="64"/>
    </location>
</feature>
<dbReference type="EMBL" id="JAKVQD010000287">
    <property type="protein sequence ID" value="MCH4554379.1"/>
    <property type="molecule type" value="Genomic_DNA"/>
</dbReference>
<proteinExistence type="predicted"/>
<name>A0ABS9RN50_9FLAO</name>
<dbReference type="NCBIfam" id="TIGR00229">
    <property type="entry name" value="sensory_box"/>
    <property type="match status" value="1"/>
</dbReference>
<accession>A0ABS9RN50</accession>
<evidence type="ECO:0000313" key="3">
    <source>
        <dbReference type="Proteomes" id="UP001156141"/>
    </source>
</evidence>
<gene>
    <name evidence="2" type="ORF">MKW35_17290</name>
</gene>